<reference evidence="1 2" key="1">
    <citation type="submission" date="2020-08" db="EMBL/GenBank/DDBJ databases">
        <title>Genomic Encyclopedia of Type Strains, Phase IV (KMG-IV): sequencing the most valuable type-strain genomes for metagenomic binning, comparative biology and taxonomic classification.</title>
        <authorList>
            <person name="Goeker M."/>
        </authorList>
    </citation>
    <scope>NUCLEOTIDE SEQUENCE [LARGE SCALE GENOMIC DNA]</scope>
    <source>
        <strain evidence="1 2">DSM 11805</strain>
    </source>
</reference>
<organism evidence="1 2">
    <name type="scientific">Gracilibacillus halotolerans</name>
    <dbReference type="NCBI Taxonomy" id="74386"/>
    <lineage>
        <taxon>Bacteria</taxon>
        <taxon>Bacillati</taxon>
        <taxon>Bacillota</taxon>
        <taxon>Bacilli</taxon>
        <taxon>Bacillales</taxon>
        <taxon>Bacillaceae</taxon>
        <taxon>Gracilibacillus</taxon>
    </lineage>
</organism>
<dbReference type="AlphaFoldDB" id="A0A841RII4"/>
<protein>
    <submittedName>
        <fullName evidence="1">Uncharacterized protein</fullName>
    </submittedName>
</protein>
<dbReference type="Proteomes" id="UP000572212">
    <property type="component" value="Unassembled WGS sequence"/>
</dbReference>
<comment type="caution">
    <text evidence="1">The sequence shown here is derived from an EMBL/GenBank/DDBJ whole genome shotgun (WGS) entry which is preliminary data.</text>
</comment>
<proteinExistence type="predicted"/>
<keyword evidence="2" id="KW-1185">Reference proteome</keyword>
<evidence type="ECO:0000313" key="1">
    <source>
        <dbReference type="EMBL" id="MBB6512481.1"/>
    </source>
</evidence>
<sequence length="116" mass="12868">MYKAVQAFFKTEDDAESARATLNKLKTNDIFFDHLPDGEGYITAVPLAYTGNNTHGMGAGHGGIIAPIAFTGEMNSDDDTPRTYMIDMQVDESDFQEALRIIMEKDGRVPKDLFDD</sequence>
<name>A0A841RII4_9BACI</name>
<gene>
    <name evidence="1" type="ORF">GGQ92_001264</name>
</gene>
<accession>A0A841RII4</accession>
<dbReference type="RefSeq" id="WP_184245777.1">
    <property type="nucleotide sequence ID" value="NZ_BAAACU010000058.1"/>
</dbReference>
<evidence type="ECO:0000313" key="2">
    <source>
        <dbReference type="Proteomes" id="UP000572212"/>
    </source>
</evidence>
<dbReference type="EMBL" id="JACHON010000003">
    <property type="protein sequence ID" value="MBB6512481.1"/>
    <property type="molecule type" value="Genomic_DNA"/>
</dbReference>